<keyword evidence="1 5" id="KW-0489">Methyltransferase</keyword>
<accession>A0A846MX57</accession>
<comment type="caution">
    <text evidence="7">The sequence shown here is derived from an EMBL/GenBank/DDBJ whole genome shotgun (WGS) entry which is preliminary data.</text>
</comment>
<keyword evidence="3 5" id="KW-0949">S-adenosyl-L-methionine</keyword>
<keyword evidence="4 5" id="KW-0694">RNA-binding</keyword>
<evidence type="ECO:0000256" key="2">
    <source>
        <dbReference type="ARBA" id="ARBA00022679"/>
    </source>
</evidence>
<dbReference type="PANTHER" id="PTHR22807">
    <property type="entry name" value="NOP2 YEAST -RELATED NOL1/NOP2/FMU SUN DOMAIN-CONTAINING"/>
    <property type="match status" value="1"/>
</dbReference>
<dbReference type="Pfam" id="PF01189">
    <property type="entry name" value="Methyltr_RsmB-F"/>
    <property type="match status" value="1"/>
</dbReference>
<evidence type="ECO:0000313" key="8">
    <source>
        <dbReference type="Proteomes" id="UP000570514"/>
    </source>
</evidence>
<evidence type="ECO:0000256" key="4">
    <source>
        <dbReference type="ARBA" id="ARBA00022884"/>
    </source>
</evidence>
<evidence type="ECO:0000256" key="1">
    <source>
        <dbReference type="ARBA" id="ARBA00022603"/>
    </source>
</evidence>
<dbReference type="GO" id="GO:0008173">
    <property type="term" value="F:RNA methyltransferase activity"/>
    <property type="evidence" value="ECO:0007669"/>
    <property type="project" value="InterPro"/>
</dbReference>
<keyword evidence="8" id="KW-1185">Reference proteome</keyword>
<dbReference type="AlphaFoldDB" id="A0A846MX57"/>
<reference evidence="7 8" key="1">
    <citation type="submission" date="2020-03" db="EMBL/GenBank/DDBJ databases">
        <title>Genomic Encyclopedia of Type Strains, Phase IV (KMG-IV): sequencing the most valuable type-strain genomes for metagenomic binning, comparative biology and taxonomic classification.</title>
        <authorList>
            <person name="Goeker M."/>
        </authorList>
    </citation>
    <scope>NUCLEOTIDE SEQUENCE [LARGE SCALE GENOMIC DNA]</scope>
    <source>
        <strain evidence="7 8">DSM 19867</strain>
    </source>
</reference>
<dbReference type="SUPFAM" id="SSF53335">
    <property type="entry name" value="S-adenosyl-L-methionine-dependent methyltransferases"/>
    <property type="match status" value="1"/>
</dbReference>
<dbReference type="SUPFAM" id="SSF48013">
    <property type="entry name" value="NusB-like"/>
    <property type="match status" value="1"/>
</dbReference>
<name>A0A846MX57_9PROT</name>
<dbReference type="GO" id="GO:0001510">
    <property type="term" value="P:RNA methylation"/>
    <property type="evidence" value="ECO:0007669"/>
    <property type="project" value="InterPro"/>
</dbReference>
<dbReference type="CDD" id="cd02440">
    <property type="entry name" value="AdoMet_MTases"/>
    <property type="match status" value="1"/>
</dbReference>
<protein>
    <submittedName>
        <fullName evidence="7">16S rRNA (Cytosine967-C5)-methyltransferase</fullName>
        <ecNumber evidence="7">2.1.1.176</ecNumber>
    </submittedName>
</protein>
<feature type="active site" description="Nucleophile" evidence="5">
    <location>
        <position position="356"/>
    </location>
</feature>
<sequence length="424" mass="45626">MSSAGLPARKAALSILTEVLRKRRPLDVALAATEGLEARDAGFARAIASETLRRLGQLEALIREFVPKPPARNRAGPAPEILLAGACELLFLDVPAHAAVDGANRLAQADRNAVHFKPLINAVLRRVSRDGKAVIEAQNAAELNTPDWLFMRWADTYGEEVARAIADAHQGVPPLDIVSKGGAIEGAENLFGNVWRFAEPQRVDALAGYEEGLFWVQDAAATLPPLLLGDVKGQKVIDLCAAPGGKTAQLAAAGAIVTAVEREEARMAQLFENLARLKLEAETVVGDARDWRPKEPVPFVLLDAPCSATGTIRRHPELPWIKSASDVTLCSQAAGDILDSAGEMVAPGGLLVFATCSLEREEGSEQIDAFLERNGDFTREAVKPEEIFGHHELIDANGDLRTLPCHLKDKGGMDGFFAARLRKK</sequence>
<evidence type="ECO:0000256" key="3">
    <source>
        <dbReference type="ARBA" id="ARBA00022691"/>
    </source>
</evidence>
<proteinExistence type="inferred from homology"/>
<feature type="binding site" evidence="5">
    <location>
        <position position="287"/>
    </location>
    <ligand>
        <name>S-adenosyl-L-methionine</name>
        <dbReference type="ChEBI" id="CHEBI:59789"/>
    </ligand>
</feature>
<dbReference type="PRINTS" id="PR02008">
    <property type="entry name" value="RCMTFAMILY"/>
</dbReference>
<dbReference type="InterPro" id="IPR035926">
    <property type="entry name" value="NusB-like_sf"/>
</dbReference>
<organism evidence="7 8">
    <name type="scientific">Rhizomicrobium palustre</name>
    <dbReference type="NCBI Taxonomy" id="189966"/>
    <lineage>
        <taxon>Bacteria</taxon>
        <taxon>Pseudomonadati</taxon>
        <taxon>Pseudomonadota</taxon>
        <taxon>Alphaproteobacteria</taxon>
        <taxon>Micropepsales</taxon>
        <taxon>Micropepsaceae</taxon>
        <taxon>Rhizomicrobium</taxon>
    </lineage>
</organism>
<evidence type="ECO:0000259" key="6">
    <source>
        <dbReference type="PROSITE" id="PS51686"/>
    </source>
</evidence>
<dbReference type="PANTHER" id="PTHR22807:SF61">
    <property type="entry name" value="NOL1_NOP2_SUN FAMILY PROTEIN _ ANTITERMINATION NUSB DOMAIN-CONTAINING PROTEIN"/>
    <property type="match status" value="1"/>
</dbReference>
<dbReference type="InterPro" id="IPR006027">
    <property type="entry name" value="NusB_RsmB_TIM44"/>
</dbReference>
<dbReference type="Gene3D" id="1.10.940.10">
    <property type="entry name" value="NusB-like"/>
    <property type="match status" value="1"/>
</dbReference>
<dbReference type="EC" id="2.1.1.176" evidence="7"/>
<feature type="binding site" evidence="5">
    <location>
        <position position="261"/>
    </location>
    <ligand>
        <name>S-adenosyl-L-methionine</name>
        <dbReference type="ChEBI" id="CHEBI:59789"/>
    </ligand>
</feature>
<gene>
    <name evidence="7" type="ORF">FHS83_001452</name>
</gene>
<evidence type="ECO:0000256" key="5">
    <source>
        <dbReference type="PROSITE-ProRule" id="PRU01023"/>
    </source>
</evidence>
<feature type="binding site" evidence="5">
    <location>
        <begin position="240"/>
        <end position="246"/>
    </location>
    <ligand>
        <name>S-adenosyl-L-methionine</name>
        <dbReference type="ChEBI" id="CHEBI:59789"/>
    </ligand>
</feature>
<keyword evidence="2 5" id="KW-0808">Transferase</keyword>
<dbReference type="RefSeq" id="WP_167082311.1">
    <property type="nucleotide sequence ID" value="NZ_BAAADC010000001.1"/>
</dbReference>
<dbReference type="EMBL" id="JAASRM010000001">
    <property type="protein sequence ID" value="NIK88134.1"/>
    <property type="molecule type" value="Genomic_DNA"/>
</dbReference>
<dbReference type="Pfam" id="PF01029">
    <property type="entry name" value="NusB"/>
    <property type="match status" value="1"/>
</dbReference>
<dbReference type="Gene3D" id="3.40.50.150">
    <property type="entry name" value="Vaccinia Virus protein VP39"/>
    <property type="match status" value="1"/>
</dbReference>
<dbReference type="GO" id="GO:0006355">
    <property type="term" value="P:regulation of DNA-templated transcription"/>
    <property type="evidence" value="ECO:0007669"/>
    <property type="project" value="InterPro"/>
</dbReference>
<dbReference type="InterPro" id="IPR049560">
    <property type="entry name" value="MeTrfase_RsmB-F_NOP2_cat"/>
</dbReference>
<dbReference type="InterPro" id="IPR029063">
    <property type="entry name" value="SAM-dependent_MTases_sf"/>
</dbReference>
<dbReference type="PROSITE" id="PS51686">
    <property type="entry name" value="SAM_MT_RSMB_NOP"/>
    <property type="match status" value="1"/>
</dbReference>
<feature type="domain" description="SAM-dependent MTase RsmB/NOP-type" evidence="6">
    <location>
        <begin position="137"/>
        <end position="424"/>
    </location>
</feature>
<comment type="similarity">
    <text evidence="5">Belongs to the class I-like SAM-binding methyltransferase superfamily. RsmB/NOP family.</text>
</comment>
<dbReference type="GO" id="GO:0003723">
    <property type="term" value="F:RNA binding"/>
    <property type="evidence" value="ECO:0007669"/>
    <property type="project" value="UniProtKB-UniRule"/>
</dbReference>
<dbReference type="Proteomes" id="UP000570514">
    <property type="component" value="Unassembled WGS sequence"/>
</dbReference>
<evidence type="ECO:0000313" key="7">
    <source>
        <dbReference type="EMBL" id="NIK88134.1"/>
    </source>
</evidence>
<dbReference type="InterPro" id="IPR023267">
    <property type="entry name" value="RCMT"/>
</dbReference>
<feature type="binding site" evidence="5">
    <location>
        <position position="303"/>
    </location>
    <ligand>
        <name>S-adenosyl-L-methionine</name>
        <dbReference type="ChEBI" id="CHEBI:59789"/>
    </ligand>
</feature>
<dbReference type="InterPro" id="IPR001678">
    <property type="entry name" value="MeTrfase_RsmB-F_NOP2_dom"/>
</dbReference>